<dbReference type="InterPro" id="IPR001245">
    <property type="entry name" value="Ser-Thr/Tyr_kinase_cat_dom"/>
</dbReference>
<feature type="transmembrane region" description="Helical" evidence="7">
    <location>
        <begin position="149"/>
        <end position="173"/>
    </location>
</feature>
<evidence type="ECO:0008006" key="13">
    <source>
        <dbReference type="Google" id="ProtNLM"/>
    </source>
</evidence>
<evidence type="ECO:0000256" key="1">
    <source>
        <dbReference type="ARBA" id="ARBA00022692"/>
    </source>
</evidence>
<dbReference type="eggNOG" id="KOG2602">
    <property type="taxonomic scope" value="Eukaryota"/>
</dbReference>
<dbReference type="EnsemblPlants" id="ORUFI12G00430.2">
    <property type="protein sequence ID" value="ORUFI12G00430.2"/>
    <property type="gene ID" value="ORUFI12G00430"/>
</dbReference>
<dbReference type="PANTHER" id="PTHR46084:SF14">
    <property type="entry name" value="PROTEIN KINASE DOMAIN-CONTAINING PROTEIN"/>
    <property type="match status" value="1"/>
</dbReference>
<evidence type="ECO:0000256" key="4">
    <source>
        <dbReference type="ARBA" id="ARBA00023136"/>
    </source>
</evidence>
<evidence type="ECO:0000313" key="11">
    <source>
        <dbReference type="EnsemblPlants" id="ORUFI12G00430.2"/>
    </source>
</evidence>
<feature type="domain" description="Bacterial surface antigen (D15)" evidence="9">
    <location>
        <begin position="672"/>
        <end position="871"/>
    </location>
</feature>
<evidence type="ECO:0000256" key="3">
    <source>
        <dbReference type="ARBA" id="ARBA00022989"/>
    </source>
</evidence>
<evidence type="ECO:0000259" key="10">
    <source>
        <dbReference type="Pfam" id="PF07714"/>
    </source>
</evidence>
<feature type="signal peptide" evidence="8">
    <location>
        <begin position="1"/>
        <end position="20"/>
    </location>
</feature>
<dbReference type="Gene3D" id="1.10.510.10">
    <property type="entry name" value="Transferase(Phosphotransferase) domain 1"/>
    <property type="match status" value="1"/>
</dbReference>
<dbReference type="InterPro" id="IPR011009">
    <property type="entry name" value="Kinase-like_dom_sf"/>
</dbReference>
<dbReference type="PANTHER" id="PTHR46084">
    <property type="entry name" value="PROTEIN MALE DISCOVERER 2"/>
    <property type="match status" value="1"/>
</dbReference>
<dbReference type="HOGENOM" id="CLU_010848_0_0_1"/>
<evidence type="ECO:0000256" key="2">
    <source>
        <dbReference type="ARBA" id="ARBA00022729"/>
    </source>
</evidence>
<feature type="compositionally biased region" description="Polar residues" evidence="6">
    <location>
        <begin position="489"/>
        <end position="503"/>
    </location>
</feature>
<dbReference type="Gene3D" id="2.40.160.50">
    <property type="entry name" value="membrane protein fhac: a member of the omp85/tpsb transporter family"/>
    <property type="match status" value="1"/>
</dbReference>
<evidence type="ECO:0000256" key="7">
    <source>
        <dbReference type="SAM" id="Phobius"/>
    </source>
</evidence>
<feature type="chain" id="PRO_5011032673" description="Protein kinase domain-containing protein" evidence="8">
    <location>
        <begin position="21"/>
        <end position="882"/>
    </location>
</feature>
<reference evidence="12" key="1">
    <citation type="submission" date="2013-06" db="EMBL/GenBank/DDBJ databases">
        <authorList>
            <person name="Zhao Q."/>
        </authorList>
    </citation>
    <scope>NUCLEOTIDE SEQUENCE</scope>
    <source>
        <strain evidence="12">cv. W1943</strain>
    </source>
</reference>
<dbReference type="InterPro" id="IPR000184">
    <property type="entry name" value="Bac_surfAg_D15"/>
</dbReference>
<dbReference type="GO" id="GO:0019867">
    <property type="term" value="C:outer membrane"/>
    <property type="evidence" value="ECO:0007669"/>
    <property type="project" value="InterPro"/>
</dbReference>
<protein>
    <recommendedName>
        <fullName evidence="13">Protein kinase domain-containing protein</fullName>
    </recommendedName>
</protein>
<dbReference type="FunFam" id="3.30.200.20:FF:000489">
    <property type="entry name" value="Inactive receptor-like serine/threonine-protein kinase"/>
    <property type="match status" value="1"/>
</dbReference>
<reference evidence="11" key="2">
    <citation type="submission" date="2015-06" db="UniProtKB">
        <authorList>
            <consortium name="EnsemblPlants"/>
        </authorList>
    </citation>
    <scope>IDENTIFICATION</scope>
</reference>
<dbReference type="EnsemblPlants" id="ORUFI12G00430.1">
    <property type="protein sequence ID" value="ORUFI12G00430.1"/>
    <property type="gene ID" value="ORUFI12G00430"/>
</dbReference>
<feature type="compositionally biased region" description="Low complexity" evidence="6">
    <location>
        <begin position="471"/>
        <end position="483"/>
    </location>
</feature>
<dbReference type="Pfam" id="PF07714">
    <property type="entry name" value="PK_Tyr_Ser-Thr"/>
    <property type="match status" value="1"/>
</dbReference>
<dbReference type="SUPFAM" id="SSF56112">
    <property type="entry name" value="Protein kinase-like (PK-like)"/>
    <property type="match status" value="1"/>
</dbReference>
<comment type="subcellular location">
    <subcellularLocation>
        <location evidence="5">Endomembrane system</location>
        <topology evidence="5">Single-pass type I membrane protein</topology>
    </subcellularLocation>
</comment>
<keyword evidence="4 7" id="KW-0472">Membrane</keyword>
<accession>A0A0E0RCM6</accession>
<dbReference type="Gene3D" id="3.30.200.20">
    <property type="entry name" value="Phosphorylase Kinase, domain 1"/>
    <property type="match status" value="1"/>
</dbReference>
<evidence type="ECO:0000259" key="9">
    <source>
        <dbReference type="Pfam" id="PF01103"/>
    </source>
</evidence>
<keyword evidence="1 7" id="KW-0812">Transmembrane</keyword>
<keyword evidence="3 7" id="KW-1133">Transmembrane helix</keyword>
<evidence type="ECO:0000256" key="5">
    <source>
        <dbReference type="ARBA" id="ARBA00046288"/>
    </source>
</evidence>
<evidence type="ECO:0000256" key="8">
    <source>
        <dbReference type="SAM" id="SignalP"/>
    </source>
</evidence>
<feature type="region of interest" description="Disordered" evidence="6">
    <location>
        <begin position="458"/>
        <end position="547"/>
    </location>
</feature>
<dbReference type="Pfam" id="PF01103">
    <property type="entry name" value="Omp85"/>
    <property type="match status" value="1"/>
</dbReference>
<dbReference type="STRING" id="4529.A0A0E0RCM6"/>
<feature type="region of interest" description="Disordered" evidence="6">
    <location>
        <begin position="76"/>
        <end position="95"/>
    </location>
</feature>
<dbReference type="GO" id="GO:0004672">
    <property type="term" value="F:protein kinase activity"/>
    <property type="evidence" value="ECO:0007669"/>
    <property type="project" value="InterPro"/>
</dbReference>
<keyword evidence="12" id="KW-1185">Reference proteome</keyword>
<dbReference type="AlphaFoldDB" id="A0A0E0RCM6"/>
<organism evidence="11 12">
    <name type="scientific">Oryza rufipogon</name>
    <name type="common">Brownbeard rice</name>
    <name type="synonym">Asian wild rice</name>
    <dbReference type="NCBI Taxonomy" id="4529"/>
    <lineage>
        <taxon>Eukaryota</taxon>
        <taxon>Viridiplantae</taxon>
        <taxon>Streptophyta</taxon>
        <taxon>Embryophyta</taxon>
        <taxon>Tracheophyta</taxon>
        <taxon>Spermatophyta</taxon>
        <taxon>Magnoliopsida</taxon>
        <taxon>Liliopsida</taxon>
        <taxon>Poales</taxon>
        <taxon>Poaceae</taxon>
        <taxon>BOP clade</taxon>
        <taxon>Oryzoideae</taxon>
        <taxon>Oryzeae</taxon>
        <taxon>Oryzinae</taxon>
        <taxon>Oryza</taxon>
    </lineage>
</organism>
<dbReference type="Gramene" id="ORUFI12G00430.2">
    <property type="protein sequence ID" value="ORUFI12G00430.2"/>
    <property type="gene ID" value="ORUFI12G00430"/>
</dbReference>
<dbReference type="Gramene" id="ORUFI12G00430.1">
    <property type="protein sequence ID" value="ORUFI12G00430.1"/>
    <property type="gene ID" value="ORUFI12G00430"/>
</dbReference>
<feature type="compositionally biased region" description="Acidic residues" evidence="6">
    <location>
        <begin position="509"/>
        <end position="537"/>
    </location>
</feature>
<evidence type="ECO:0000313" key="12">
    <source>
        <dbReference type="Proteomes" id="UP000008022"/>
    </source>
</evidence>
<proteinExistence type="predicted"/>
<feature type="domain" description="Serine-threonine/tyrosine-protein kinase catalytic" evidence="10">
    <location>
        <begin position="229"/>
        <end position="309"/>
    </location>
</feature>
<keyword evidence="2 8" id="KW-0732">Signal</keyword>
<dbReference type="Proteomes" id="UP000008022">
    <property type="component" value="Unassembled WGS sequence"/>
</dbReference>
<evidence type="ECO:0000256" key="6">
    <source>
        <dbReference type="SAM" id="MobiDB-lite"/>
    </source>
</evidence>
<dbReference type="GO" id="GO:0012505">
    <property type="term" value="C:endomembrane system"/>
    <property type="evidence" value="ECO:0007669"/>
    <property type="project" value="UniProtKB-SubCell"/>
</dbReference>
<name>A0A0E0RCM6_ORYRU</name>
<sequence length="882" mass="96030">MEPWAIRVAYFIVFSFLVTARFGSCAPHSEEGRALPGYRESEQDQSIGSLSNWGEGKLIGRVFNLLLKENMFASETPSESKEHSSISESVPHDSAGFEPCRKCLAKTVHNATPRRLLQARELASNQTQTHPKSQSSPVQSSASHLVPRWAIYALPVAGVLFIAAVATAIYVFFSRRKKDNTVMPWATGLSGQLKKAFVTGVPSLERTELEAACEGFINVIGTLPECTLYKGTLSSGVEIAVLSTSVNSSQQWSAQSEEQFRNKISVLSRVNHKNFMNLIGYCACEEPFTRMMVFEYAPCGSLFEHLHTYCLEHMSQLDPPPLLPTNLSSSSIYLTEDNAAKIADIEFWKDDINKQDDQESVVYKFGILVLEVISGRRPFSEDDRLLVLWASSYLDGKRPLSAMADRTLVRSSSAAPEKDVAALCDVVRQCVRRPEAGKRAISMGEVARLVRGIAGLSPEQAAPREKPLCLSNSGESSSSSPNSVEIPFRSSNIPMATASSPASVQDYPDLQEDDDDDFQDDDDDDLDDEDEEDDDQEPSPSPSDEARLESVLRRLTAEEVRIRVHDVEIRGCCRTRRAAVEAAVGSDLPRAATVRDLVRAAAAAADRIRRLGAFDTVSITLDAAPPGIPGNAAVIVLVDVAEARGRAAGELGIFANKGTRSCSVQGSVKLKNLFGYCETWDASGDLGLDQTVELSTGVAIPRIGAIPTPLVARISFLSEDWLKSSLKEHMMGVSVGLLSTMNHNLAYNLSWRTITDRALMSSNSIRGQLGHSLLSSIKYAYKVDQRDSRIRPTRGYAYLFSSQVGGLAPESKDARYIRQEIDLRVALPLGVLNGAVNAGVAAGIIHPLARGSTGSISPLSEQFYLGGNRSLMCRLGGPSSLL</sequence>